<reference evidence="4" key="1">
    <citation type="submission" date="2025-08" db="UniProtKB">
        <authorList>
            <consortium name="Ensembl"/>
        </authorList>
    </citation>
    <scope>IDENTIFICATION</scope>
</reference>
<protein>
    <submittedName>
        <fullName evidence="4">Uncharacterized protein</fullName>
    </submittedName>
</protein>
<evidence type="ECO:0000259" key="3">
    <source>
        <dbReference type="Pfam" id="PF20784"/>
    </source>
</evidence>
<dbReference type="Ensembl" id="ENSLLET00000028034.1">
    <property type="protein sequence ID" value="ENSLLEP00000026985.1"/>
    <property type="gene ID" value="ENSLLEG00000017136.1"/>
</dbReference>
<feature type="domain" description="DUF5575" evidence="2">
    <location>
        <begin position="791"/>
        <end position="884"/>
    </location>
</feature>
<feature type="domain" description="ZSWIM9 central RNaseH-like" evidence="1">
    <location>
        <begin position="906"/>
        <end position="1074"/>
    </location>
</feature>
<dbReference type="Pfam" id="PF20784">
    <property type="entry name" value="DUF5575_C"/>
    <property type="match status" value="1"/>
</dbReference>
<dbReference type="PANTHER" id="PTHR47086">
    <property type="entry name" value="BTB DOMAIN-CONTAINING PROTEIN"/>
    <property type="match status" value="1"/>
</dbReference>
<dbReference type="OrthoDB" id="9898241at2759"/>
<dbReference type="InterPro" id="IPR048315">
    <property type="entry name" value="ZSWIM9_RNaseH-like"/>
</dbReference>
<sequence>MALQPVKKGRSLSLAGIAQISNDISRKFLDRSDLSRLLRITSSSLKDHIQVLEELDNFLIADPLAKIKLVFVENSLLVKNVFVISSSMQEISQKFPEHLYIDLLSNVCPGFDLYSVSCEDGDSTWKICSSCISKTNNSDVLRFLIVSVLQSIPKMKSQIKYITVHPAIKDSLDMGSLLPTTTIRHCILLIEQVVAQKLSHLQVATQAQIKSILNILLKSETLKVYNQHLNEFKLLCPADVFQYYFESWHPSRKQWLSKDDKRLKAEETIFAYVLSLHYTLGTEITSSTSLTDCLRVILKDNRELQSVPDILPSVESHLVPEVPSDVSEQVCEDNPPNELENMEFCSWEEFHNFFSTWCKKHKVIFVIRHSVLLTGEDTNDELIKSLKYSLVNLGCTSYTRKRCPATIQLRLGPQKDKLVITKADLNHIHDSEIDLPSRFTREPISYEELPSTVSSDVIEDKFMDKNDLSKLLRLHFPVSESQFLDELESLFNSDPSVKIKMIYSDEKLIVKSIFVMTTVMQNLLQHFHEHIYVDFFRGLNQEFDLYSVVCQDESFNWVVCAHCFTRKVSSESLKFLINSVVQSDPNVSNLVKYVTLSPEIQDQLDTEEMLPNATVRYCLPLVLDKMHSKISFLSQMEQSQIKNLLVSLSKFTSIDIYKEHLGNLKAACPDEVFQYYYDTWHPCWKLWCEKDTRTSELENSIFTYVKSKHQSMTKHVGSLVPLQQCLQAILTEDQEVVECTESSHNEILNISEVSTWDLQTSTSATLQWQVVAFDEISPVAVQKDCKDTVQEKLDGKEFQSWEDFCVFMESSIKDKFQLRLASSFTEDNKGEISPLPEIALLLKYSWAQLYCSWNGCTAFIELSLGPQNDKLIITQYNLQHTHNDEDIDRTPPAKKCKLSSTAGLPVQVANNISRKFLEPGDLKRLLRFRSGAFEDRTQVLGELDSLFISDPNAKVKLVFVEDKLLVSKIFIMTSPMIELAKKFPDYIFIDVFLQFSQSFDLYTLYCEEKGVGWKICAYCIAKKGMSDIFDFLTSSVVEVVPTLSNQVKHVTVNPEILEPLKIETHLPHASTRYCMHLVLSILYQKISHLDTTVAAQIKNFLHILSQTCSLKVYNQYLNHLKTVCPSEIFQYFHDVWHPRRKMWVKKDNRIEEAEQNIFQLVTMKHENLKAELGTFPSLHQCLSSVLGENHSLSDSKSPLQCVNVPLDWEHEDFSTVSLASNNQVHSEVTNIT</sequence>
<evidence type="ECO:0000259" key="1">
    <source>
        <dbReference type="Pfam" id="PF17738"/>
    </source>
</evidence>
<proteinExistence type="predicted"/>
<dbReference type="GeneTree" id="ENSGT00390000011694"/>
<organism evidence="4 5">
    <name type="scientific">Leptobrachium leishanense</name>
    <name type="common">Leishan spiny toad</name>
    <dbReference type="NCBI Taxonomy" id="445787"/>
    <lineage>
        <taxon>Eukaryota</taxon>
        <taxon>Metazoa</taxon>
        <taxon>Chordata</taxon>
        <taxon>Craniata</taxon>
        <taxon>Vertebrata</taxon>
        <taxon>Euteleostomi</taxon>
        <taxon>Amphibia</taxon>
        <taxon>Batrachia</taxon>
        <taxon>Anura</taxon>
        <taxon>Pelobatoidea</taxon>
        <taxon>Megophryidae</taxon>
        <taxon>Leptobrachium</taxon>
    </lineage>
</organism>
<dbReference type="PANTHER" id="PTHR47086:SF4">
    <property type="entry name" value="BTB DOMAIN-CONTAINING PROTEIN"/>
    <property type="match status" value="1"/>
</dbReference>
<dbReference type="AlphaFoldDB" id="A0A8C5PSR1"/>
<evidence type="ECO:0000313" key="5">
    <source>
        <dbReference type="Proteomes" id="UP000694569"/>
    </source>
</evidence>
<accession>A0A8C5PSR1</accession>
<evidence type="ECO:0000313" key="4">
    <source>
        <dbReference type="Ensembl" id="ENSLLEP00000026985.1"/>
    </source>
</evidence>
<dbReference type="Proteomes" id="UP000694569">
    <property type="component" value="Unplaced"/>
</dbReference>
<dbReference type="InterPro" id="IPR049217">
    <property type="entry name" value="DUF5575_N"/>
</dbReference>
<feature type="domain" description="ZSWIM9 central RNaseH-like" evidence="1">
    <location>
        <begin position="483"/>
        <end position="618"/>
    </location>
</feature>
<reference evidence="4" key="2">
    <citation type="submission" date="2025-09" db="UniProtKB">
        <authorList>
            <consortium name="Ensembl"/>
        </authorList>
    </citation>
    <scope>IDENTIFICATION</scope>
</reference>
<name>A0A8C5PSR1_9ANUR</name>
<feature type="domain" description="DUF5575" evidence="2">
    <location>
        <begin position="337"/>
        <end position="430"/>
    </location>
</feature>
<evidence type="ECO:0000259" key="2">
    <source>
        <dbReference type="Pfam" id="PF20783"/>
    </source>
</evidence>
<dbReference type="Pfam" id="PF17738">
    <property type="entry name" value="DUF5575"/>
    <property type="match status" value="3"/>
</dbReference>
<feature type="domain" description="ZSWIM9 central RNaseH-like" evidence="1">
    <location>
        <begin position="21"/>
        <end position="186"/>
    </location>
</feature>
<feature type="domain" description="DUF5575" evidence="3">
    <location>
        <begin position="1078"/>
        <end position="1186"/>
    </location>
</feature>
<dbReference type="InterPro" id="IPR040854">
    <property type="entry name" value="ZSWIM9"/>
</dbReference>
<dbReference type="InterPro" id="IPR049218">
    <property type="entry name" value="DUF5575_C"/>
</dbReference>
<keyword evidence="5" id="KW-1185">Reference proteome</keyword>
<dbReference type="Pfam" id="PF20783">
    <property type="entry name" value="DUF5575_N"/>
    <property type="match status" value="2"/>
</dbReference>